<dbReference type="EMBL" id="FNUT01000007">
    <property type="protein sequence ID" value="SEG39512.1"/>
    <property type="molecule type" value="Genomic_DNA"/>
</dbReference>
<sequence length="64" mass="7365">MVIFLAKFLLLPRSRINKIGRNPVIFLKISQWLSAGKLALAICWTLFEVHPWCARIVTEVEPCL</sequence>
<evidence type="ECO:0000313" key="2">
    <source>
        <dbReference type="Proteomes" id="UP000236731"/>
    </source>
</evidence>
<reference evidence="2" key="1">
    <citation type="submission" date="2016-10" db="EMBL/GenBank/DDBJ databases">
        <authorList>
            <person name="Varghese N."/>
            <person name="Submissions S."/>
        </authorList>
    </citation>
    <scope>NUCLEOTIDE SEQUENCE [LARGE SCALE GENOMIC DNA]</scope>
    <source>
        <strain evidence="2">DSM 22361</strain>
    </source>
</reference>
<dbReference type="AlphaFoldDB" id="A0A1H5ZTN2"/>
<accession>A0A1H5ZTN2</accession>
<protein>
    <submittedName>
        <fullName evidence="1">Uncharacterized protein</fullName>
    </submittedName>
</protein>
<evidence type="ECO:0000313" key="1">
    <source>
        <dbReference type="EMBL" id="SEG39512.1"/>
    </source>
</evidence>
<name>A0A1H5ZTN2_9SPHI</name>
<proteinExistence type="predicted"/>
<keyword evidence="2" id="KW-1185">Reference proteome</keyword>
<organism evidence="1 2">
    <name type="scientific">Sphingobacterium lactis</name>
    <dbReference type="NCBI Taxonomy" id="797291"/>
    <lineage>
        <taxon>Bacteria</taxon>
        <taxon>Pseudomonadati</taxon>
        <taxon>Bacteroidota</taxon>
        <taxon>Sphingobacteriia</taxon>
        <taxon>Sphingobacteriales</taxon>
        <taxon>Sphingobacteriaceae</taxon>
        <taxon>Sphingobacterium</taxon>
    </lineage>
</organism>
<gene>
    <name evidence="1" type="ORF">SAMN05421877_107172</name>
</gene>
<dbReference type="Proteomes" id="UP000236731">
    <property type="component" value="Unassembled WGS sequence"/>
</dbReference>